<reference evidence="3 4" key="1">
    <citation type="submission" date="2016-10" db="EMBL/GenBank/DDBJ databases">
        <authorList>
            <person name="de Groot N.N."/>
        </authorList>
    </citation>
    <scope>NUCLEOTIDE SEQUENCE [LARGE SCALE GENOMIC DNA]</scope>
    <source>
        <strain evidence="3 4">CPCC 202699</strain>
    </source>
</reference>
<evidence type="ECO:0000256" key="1">
    <source>
        <dbReference type="ARBA" id="ARBA00022553"/>
    </source>
</evidence>
<dbReference type="Gene3D" id="2.60.200.20">
    <property type="match status" value="1"/>
</dbReference>
<dbReference type="InterPro" id="IPR000253">
    <property type="entry name" value="FHA_dom"/>
</dbReference>
<accession>A0A1H2RY03</accession>
<keyword evidence="4" id="KW-1185">Reference proteome</keyword>
<dbReference type="EMBL" id="FNON01000001">
    <property type="protein sequence ID" value="SDW24353.1"/>
    <property type="molecule type" value="Genomic_DNA"/>
</dbReference>
<sequence length="204" mass="21940">MPICPKGHQSDDPVDCDICGGSMTGGTPAPPAVAEPEWDCPNGHPGQIGRFCEVDGYDSHLPADAPDQVRAAAPRRWVATVGADREFYDLTCADDDSLVFPTRLVPRRFTLRGEALLIGRKDPELGIHPEIDLTGPPEDRAVGREHAALVAQDDGTWAVVDRGSANGTHVNDRVRPIPPKKPVPLRSGDQVFVGAWTVITINAE</sequence>
<organism evidence="3 4">
    <name type="scientific">Amycolatopsis xylanica</name>
    <dbReference type="NCBI Taxonomy" id="589385"/>
    <lineage>
        <taxon>Bacteria</taxon>
        <taxon>Bacillati</taxon>
        <taxon>Actinomycetota</taxon>
        <taxon>Actinomycetes</taxon>
        <taxon>Pseudonocardiales</taxon>
        <taxon>Pseudonocardiaceae</taxon>
        <taxon>Amycolatopsis</taxon>
    </lineage>
</organism>
<feature type="domain" description="FHA" evidence="2">
    <location>
        <begin position="116"/>
        <end position="175"/>
    </location>
</feature>
<dbReference type="CDD" id="cd00060">
    <property type="entry name" value="FHA"/>
    <property type="match status" value="1"/>
</dbReference>
<dbReference type="RefSeq" id="WP_091285046.1">
    <property type="nucleotide sequence ID" value="NZ_FNON01000001.1"/>
</dbReference>
<dbReference type="AlphaFoldDB" id="A0A1H2RY03"/>
<dbReference type="STRING" id="589385.SAMN05421504_10151"/>
<dbReference type="SMART" id="SM00240">
    <property type="entry name" value="FHA"/>
    <property type="match status" value="1"/>
</dbReference>
<dbReference type="InterPro" id="IPR008984">
    <property type="entry name" value="SMAD_FHA_dom_sf"/>
</dbReference>
<evidence type="ECO:0000313" key="4">
    <source>
        <dbReference type="Proteomes" id="UP000199515"/>
    </source>
</evidence>
<dbReference type="SUPFAM" id="SSF49879">
    <property type="entry name" value="SMAD/FHA domain"/>
    <property type="match status" value="1"/>
</dbReference>
<keyword evidence="1" id="KW-0597">Phosphoprotein</keyword>
<dbReference type="Pfam" id="PF00498">
    <property type="entry name" value="FHA"/>
    <property type="match status" value="1"/>
</dbReference>
<proteinExistence type="predicted"/>
<dbReference type="PROSITE" id="PS50006">
    <property type="entry name" value="FHA_DOMAIN"/>
    <property type="match status" value="1"/>
</dbReference>
<protein>
    <submittedName>
        <fullName evidence="3">FHA domain-containing protein</fullName>
    </submittedName>
</protein>
<dbReference type="OrthoDB" id="5111283at2"/>
<name>A0A1H2RY03_9PSEU</name>
<dbReference type="Proteomes" id="UP000199515">
    <property type="component" value="Unassembled WGS sequence"/>
</dbReference>
<gene>
    <name evidence="3" type="ORF">SAMN05421504_10151</name>
</gene>
<evidence type="ECO:0000259" key="2">
    <source>
        <dbReference type="PROSITE" id="PS50006"/>
    </source>
</evidence>
<evidence type="ECO:0000313" key="3">
    <source>
        <dbReference type="EMBL" id="SDW24353.1"/>
    </source>
</evidence>